<dbReference type="Proteomes" id="UP001396898">
    <property type="component" value="Unassembled WGS sequence"/>
</dbReference>
<reference evidence="1 2" key="1">
    <citation type="submission" date="2023-01" db="EMBL/GenBank/DDBJ databases">
        <title>Analysis of 21 Apiospora genomes using comparative genomics revels a genus with tremendous synthesis potential of carbohydrate active enzymes and secondary metabolites.</title>
        <authorList>
            <person name="Sorensen T."/>
        </authorList>
    </citation>
    <scope>NUCLEOTIDE SEQUENCE [LARGE SCALE GENOMIC DNA]</scope>
    <source>
        <strain evidence="1 2">CBS 20057</strain>
    </source>
</reference>
<sequence>MKFSAAVTEATRRFTLWISKADLDSQQIAETIENLNQGKAISLLDLQASTNLLKNGVNHYLLWHYLEGMDPNNPDENIRSVLDIMNQERSYCAKTVTSLKNLAGAHEIYKKFEGATVSSAIVSRGIHNAKWSRPERLRSAAFSCIAMMETGTLNLDPERLGCILALAHGNSIYMMRHFITDSAVHLPSSDIVRIVGNVGRVGISLLVSPASRPLIRQLSNSLRAVTYADFDGKRENNFTGTSLHLSFTPNEFPLDYGASGVIDHQVFYVESVVSVHDSGKWVADLDILGAFQRRDLHVLEHSNGLPDENRSTQAHVHSNAIKQSVLDSFVSVDTWEEVLDTPPTHALVRASGSWAARLAALAVIFQSLEQGPKFIVDDDSDGNTDCEAEEYEQQQGRLNYHRCGSVRVVILGSEEDVCWVCMHERLTKNGWLSSQEPCFVLV</sequence>
<keyword evidence="2" id="KW-1185">Reference proteome</keyword>
<proteinExistence type="predicted"/>
<name>A0ABR1RVI4_9PEZI</name>
<dbReference type="EMBL" id="JAQQWI010000010">
    <property type="protein sequence ID" value="KAK8018529.1"/>
    <property type="molecule type" value="Genomic_DNA"/>
</dbReference>
<evidence type="ECO:0000313" key="2">
    <source>
        <dbReference type="Proteomes" id="UP001396898"/>
    </source>
</evidence>
<gene>
    <name evidence="1" type="ORF">PG991_007719</name>
</gene>
<organism evidence="1 2">
    <name type="scientific">Apiospora marii</name>
    <dbReference type="NCBI Taxonomy" id="335849"/>
    <lineage>
        <taxon>Eukaryota</taxon>
        <taxon>Fungi</taxon>
        <taxon>Dikarya</taxon>
        <taxon>Ascomycota</taxon>
        <taxon>Pezizomycotina</taxon>
        <taxon>Sordariomycetes</taxon>
        <taxon>Xylariomycetidae</taxon>
        <taxon>Amphisphaeriales</taxon>
        <taxon>Apiosporaceae</taxon>
        <taxon>Apiospora</taxon>
    </lineage>
</organism>
<evidence type="ECO:0000313" key="1">
    <source>
        <dbReference type="EMBL" id="KAK8018529.1"/>
    </source>
</evidence>
<protein>
    <submittedName>
        <fullName evidence="1">Uncharacterized protein</fullName>
    </submittedName>
</protein>
<accession>A0ABR1RVI4</accession>
<comment type="caution">
    <text evidence="1">The sequence shown here is derived from an EMBL/GenBank/DDBJ whole genome shotgun (WGS) entry which is preliminary data.</text>
</comment>